<evidence type="ECO:0000313" key="4">
    <source>
        <dbReference type="EMBL" id="HGT49221.1"/>
    </source>
</evidence>
<comment type="caution">
    <text evidence="4">The sequence shown here is derived from an EMBL/GenBank/DDBJ whole genome shotgun (WGS) entry which is preliminary data.</text>
</comment>
<dbReference type="Pfam" id="PF00691">
    <property type="entry name" value="OmpA"/>
    <property type="match status" value="1"/>
</dbReference>
<dbReference type="PROSITE" id="PS51123">
    <property type="entry name" value="OMPA_2"/>
    <property type="match status" value="1"/>
</dbReference>
<dbReference type="AlphaFoldDB" id="A0A832LKQ9"/>
<dbReference type="InterPro" id="IPR036737">
    <property type="entry name" value="OmpA-like_sf"/>
</dbReference>
<dbReference type="PANTHER" id="PTHR30329">
    <property type="entry name" value="STATOR ELEMENT OF FLAGELLAR MOTOR COMPLEX"/>
    <property type="match status" value="1"/>
</dbReference>
<feature type="domain" description="OmpA-like" evidence="3">
    <location>
        <begin position="325"/>
        <end position="442"/>
    </location>
</feature>
<dbReference type="InterPro" id="IPR050330">
    <property type="entry name" value="Bact_OuterMem_StrucFunc"/>
</dbReference>
<protein>
    <recommendedName>
        <fullName evidence="3">OmpA-like domain-containing protein</fullName>
    </recommendedName>
</protein>
<evidence type="ECO:0000256" key="1">
    <source>
        <dbReference type="PROSITE-ProRule" id="PRU00473"/>
    </source>
</evidence>
<dbReference type="PRINTS" id="PR01023">
    <property type="entry name" value="NAFLGMOTY"/>
</dbReference>
<proteinExistence type="predicted"/>
<keyword evidence="1" id="KW-0472">Membrane</keyword>
<dbReference type="InterPro" id="IPR008969">
    <property type="entry name" value="CarboxyPept-like_regulatory"/>
</dbReference>
<feature type="chain" id="PRO_5032464300" description="OmpA-like domain-containing protein" evidence="2">
    <location>
        <begin position="19"/>
        <end position="442"/>
    </location>
</feature>
<name>A0A832LKQ9_9BACT</name>
<evidence type="ECO:0000259" key="3">
    <source>
        <dbReference type="PROSITE" id="PS51123"/>
    </source>
</evidence>
<organism evidence="4">
    <name type="scientific">Ignavibacterium album</name>
    <dbReference type="NCBI Taxonomy" id="591197"/>
    <lineage>
        <taxon>Bacteria</taxon>
        <taxon>Pseudomonadati</taxon>
        <taxon>Ignavibacteriota</taxon>
        <taxon>Ignavibacteria</taxon>
        <taxon>Ignavibacteriales</taxon>
        <taxon>Ignavibacteriaceae</taxon>
        <taxon>Ignavibacterium</taxon>
    </lineage>
</organism>
<dbReference type="SUPFAM" id="SSF103088">
    <property type="entry name" value="OmpA-like"/>
    <property type="match status" value="1"/>
</dbReference>
<evidence type="ECO:0000256" key="2">
    <source>
        <dbReference type="SAM" id="SignalP"/>
    </source>
</evidence>
<sequence>MKNLFFVILILYSLKTFAQTTANDGDWSKQLETLKSTPEADYMIRIGDIDNLGYGWPENFDPFSGRSTDFHDWPFRILPEDAKGTDRVMISSSFAKNQDRQPCLGDGYSTGDVNMFKVVPLEMPLASIKDANINSAALLMFVDDFQSPSTCSRFRVWFNGKRLTPAEKIFDGIDQSGPVGKIIFIKIPDDMLPLLRKDKLVISIDDSSTYAGDGYAIDFVKLLINPKPYKYLGPLKVYVRNTANQEPIKNVSVSVLEFGEAKTNSDGRARINGLYAGLVIADFSAKDFISKTQSFDVIAGEEENEYEVWLDPLENVKVEIEGKELMEGESLVLNNIQFKVASAELLKEGKTELNKVVNLMKQYPKIEIELSGHTSSEGDAKMNKELSLKRVESCRKYLSDNGISEDRISVVGYGSDKPIAPNDTEQNRALNRRVELKITRIQ</sequence>
<gene>
    <name evidence="4" type="ORF">ENS56_14380</name>
</gene>
<dbReference type="Gene3D" id="3.30.1330.60">
    <property type="entry name" value="OmpA-like domain"/>
    <property type="match status" value="1"/>
</dbReference>
<dbReference type="SUPFAM" id="SSF49464">
    <property type="entry name" value="Carboxypeptidase regulatory domain-like"/>
    <property type="match status" value="1"/>
</dbReference>
<dbReference type="PANTHER" id="PTHR30329:SF21">
    <property type="entry name" value="LIPOPROTEIN YIAD-RELATED"/>
    <property type="match status" value="1"/>
</dbReference>
<dbReference type="InterPro" id="IPR006665">
    <property type="entry name" value="OmpA-like"/>
</dbReference>
<reference evidence="4" key="1">
    <citation type="journal article" date="2020" name="mSystems">
        <title>Genome- and Community-Level Interaction Insights into Carbon Utilization and Element Cycling Functions of Hydrothermarchaeota in Hydrothermal Sediment.</title>
        <authorList>
            <person name="Zhou Z."/>
            <person name="Liu Y."/>
            <person name="Xu W."/>
            <person name="Pan J."/>
            <person name="Luo Z.H."/>
            <person name="Li M."/>
        </authorList>
    </citation>
    <scope>NUCLEOTIDE SEQUENCE [LARGE SCALE GENOMIC DNA]</scope>
    <source>
        <strain evidence="4">SpSt-500</strain>
    </source>
</reference>
<dbReference type="CDD" id="cd07185">
    <property type="entry name" value="OmpA_C-like"/>
    <property type="match status" value="1"/>
</dbReference>
<dbReference type="EMBL" id="DSVI01000027">
    <property type="protein sequence ID" value="HGT49221.1"/>
    <property type="molecule type" value="Genomic_DNA"/>
</dbReference>
<dbReference type="GO" id="GO:0016020">
    <property type="term" value="C:membrane"/>
    <property type="evidence" value="ECO:0007669"/>
    <property type="project" value="UniProtKB-UniRule"/>
</dbReference>
<keyword evidence="2" id="KW-0732">Signal</keyword>
<accession>A0A832LKQ9</accession>
<feature type="signal peptide" evidence="2">
    <location>
        <begin position="1"/>
        <end position="18"/>
    </location>
</feature>